<reference evidence="11" key="1">
    <citation type="journal article" date="2019" name="Int. J. Syst. Evol. Microbiol.">
        <title>The Global Catalogue of Microorganisms (GCM) 10K type strain sequencing project: providing services to taxonomists for standard genome sequencing and annotation.</title>
        <authorList>
            <consortium name="The Broad Institute Genomics Platform"/>
            <consortium name="The Broad Institute Genome Sequencing Center for Infectious Disease"/>
            <person name="Wu L."/>
            <person name="Ma J."/>
        </authorList>
    </citation>
    <scope>NUCLEOTIDE SEQUENCE [LARGE SCALE GENOMIC DNA]</scope>
    <source>
        <strain evidence="11">CGMCC 1.12769</strain>
    </source>
</reference>
<evidence type="ECO:0000256" key="3">
    <source>
        <dbReference type="ARBA" id="ARBA00022741"/>
    </source>
</evidence>
<dbReference type="InterPro" id="IPR027417">
    <property type="entry name" value="P-loop_NTPase"/>
</dbReference>
<dbReference type="InterPro" id="IPR039421">
    <property type="entry name" value="Type_1_exporter"/>
</dbReference>
<name>A0ABQ1YCG4_9BACL</name>
<dbReference type="CDD" id="cd03254">
    <property type="entry name" value="ABCC_Glucan_exporter_like"/>
    <property type="match status" value="1"/>
</dbReference>
<dbReference type="SUPFAM" id="SSF52540">
    <property type="entry name" value="P-loop containing nucleoside triphosphate hydrolases"/>
    <property type="match status" value="1"/>
</dbReference>
<dbReference type="InterPro" id="IPR036640">
    <property type="entry name" value="ABC1_TM_sf"/>
</dbReference>
<comment type="caution">
    <text evidence="10">The sequence shown here is derived from an EMBL/GenBank/DDBJ whole genome shotgun (WGS) entry which is preliminary data.</text>
</comment>
<dbReference type="PROSITE" id="PS50929">
    <property type="entry name" value="ABC_TM1F"/>
    <property type="match status" value="1"/>
</dbReference>
<keyword evidence="2 7" id="KW-0812">Transmembrane</keyword>
<proteinExistence type="predicted"/>
<feature type="transmembrane region" description="Helical" evidence="7">
    <location>
        <begin position="191"/>
        <end position="215"/>
    </location>
</feature>
<dbReference type="InterPro" id="IPR003593">
    <property type="entry name" value="AAA+_ATPase"/>
</dbReference>
<evidence type="ECO:0000256" key="1">
    <source>
        <dbReference type="ARBA" id="ARBA00004651"/>
    </source>
</evidence>
<evidence type="ECO:0000256" key="7">
    <source>
        <dbReference type="SAM" id="Phobius"/>
    </source>
</evidence>
<feature type="transmembrane region" description="Helical" evidence="7">
    <location>
        <begin position="63"/>
        <end position="83"/>
    </location>
</feature>
<keyword evidence="11" id="KW-1185">Reference proteome</keyword>
<evidence type="ECO:0000256" key="2">
    <source>
        <dbReference type="ARBA" id="ARBA00022692"/>
    </source>
</evidence>
<evidence type="ECO:0000256" key="6">
    <source>
        <dbReference type="ARBA" id="ARBA00023136"/>
    </source>
</evidence>
<dbReference type="PROSITE" id="PS50893">
    <property type="entry name" value="ABC_TRANSPORTER_2"/>
    <property type="match status" value="1"/>
</dbReference>
<dbReference type="PROSITE" id="PS00211">
    <property type="entry name" value="ABC_TRANSPORTER_1"/>
    <property type="match status" value="1"/>
</dbReference>
<dbReference type="GO" id="GO:0005524">
    <property type="term" value="F:ATP binding"/>
    <property type="evidence" value="ECO:0007669"/>
    <property type="project" value="UniProtKB-KW"/>
</dbReference>
<dbReference type="Pfam" id="PF00005">
    <property type="entry name" value="ABC_tran"/>
    <property type="match status" value="1"/>
</dbReference>
<keyword evidence="3" id="KW-0547">Nucleotide-binding</keyword>
<gene>
    <name evidence="10" type="ORF">GCM10008013_18650</name>
</gene>
<feature type="transmembrane region" description="Helical" evidence="7">
    <location>
        <begin position="297"/>
        <end position="322"/>
    </location>
</feature>
<evidence type="ECO:0000259" key="8">
    <source>
        <dbReference type="PROSITE" id="PS50893"/>
    </source>
</evidence>
<dbReference type="InterPro" id="IPR017871">
    <property type="entry name" value="ABC_transporter-like_CS"/>
</dbReference>
<feature type="domain" description="ABC transporter" evidence="8">
    <location>
        <begin position="377"/>
        <end position="611"/>
    </location>
</feature>
<dbReference type="Pfam" id="PF00664">
    <property type="entry name" value="ABC_membrane"/>
    <property type="match status" value="1"/>
</dbReference>
<protein>
    <submittedName>
        <fullName evidence="10">Multidrug ABC transporter ATP-binding protein</fullName>
    </submittedName>
</protein>
<dbReference type="PANTHER" id="PTHR43394">
    <property type="entry name" value="ATP-DEPENDENT PERMEASE MDL1, MITOCHONDRIAL"/>
    <property type="match status" value="1"/>
</dbReference>
<evidence type="ECO:0000313" key="10">
    <source>
        <dbReference type="EMBL" id="GGH20991.1"/>
    </source>
</evidence>
<keyword evidence="5 7" id="KW-1133">Transmembrane helix</keyword>
<comment type="subcellular location">
    <subcellularLocation>
        <location evidence="1">Cell membrane</location>
        <topology evidence="1">Multi-pass membrane protein</topology>
    </subcellularLocation>
</comment>
<evidence type="ECO:0000313" key="11">
    <source>
        <dbReference type="Proteomes" id="UP000659344"/>
    </source>
</evidence>
<dbReference type="Gene3D" id="3.40.50.300">
    <property type="entry name" value="P-loop containing nucleotide triphosphate hydrolases"/>
    <property type="match status" value="1"/>
</dbReference>
<evidence type="ECO:0000259" key="9">
    <source>
        <dbReference type="PROSITE" id="PS50929"/>
    </source>
</evidence>
<dbReference type="RefSeq" id="WP_373285789.1">
    <property type="nucleotide sequence ID" value="NZ_BMFT01000001.1"/>
</dbReference>
<dbReference type="CDD" id="cd18547">
    <property type="entry name" value="ABC_6TM_Tm288_like"/>
    <property type="match status" value="1"/>
</dbReference>
<organism evidence="10 11">
    <name type="scientific">Paenibacillus segetis</name>
    <dbReference type="NCBI Taxonomy" id="1325360"/>
    <lineage>
        <taxon>Bacteria</taxon>
        <taxon>Bacillati</taxon>
        <taxon>Bacillota</taxon>
        <taxon>Bacilli</taxon>
        <taxon>Bacillales</taxon>
        <taxon>Paenibacillaceae</taxon>
        <taxon>Paenibacillus</taxon>
    </lineage>
</organism>
<sequence length="622" mass="68363">MSSLNNRTPVSFPGRPSGFGGGPQGMGHGAGRGAVPKVRAKNRGATIKRIWSYLNRQRLGLTLVYVFTVLNAVVSLIGPYLLGKAIDTAVIPGDYAGLVRFCLLILGIYVLGSAVAWVQAYVMTGVSQNTVFELRRDLFAKYQQLPVQFFDTHSNGELMSRATNDIENVSNSLNQSVTQLLNSLITLSGSLVIMLALNIPLTVVAMLTIPLFLLASRKISGLSRIYFKNQQRHLGELNGFIEETISGLKVVKQYRMEEREGERFHKISGELNKSGIKAQIVSGLVGPVMNMINNLNFALIAGVGGWMAFHDLATVGVIVSFLNYSKQFGRPIAELANQYNLIQSAIAGAERVFEVMDMPSEYGDEQHRELPRLTGNVVFHNVSFGYKPDSPILNDVTFEAKSGEKIALVGPTGAGKTTIINLLTRFYEINGGVVTIDGRDIRELDKNALRSQLGMVLQDAHVFSGSIRDNIRFGRLDATDQEVEVAAKLANADKFIMRLPHGYETILGTEGGNLSHGQRQLLTIARAILADPAILILDEATSSVDTRTEMHIQQAMTTLMKGRTSFVIAHRLSTIQDADRILVIQGGRIVEQGSHEQLLKLQGVYHELYNSQFKRAFQEDVS</sequence>
<dbReference type="Gene3D" id="1.20.1560.10">
    <property type="entry name" value="ABC transporter type 1, transmembrane domain"/>
    <property type="match status" value="1"/>
</dbReference>
<feature type="transmembrane region" description="Helical" evidence="7">
    <location>
        <begin position="95"/>
        <end position="118"/>
    </location>
</feature>
<evidence type="ECO:0000256" key="4">
    <source>
        <dbReference type="ARBA" id="ARBA00022840"/>
    </source>
</evidence>
<dbReference type="EMBL" id="BMFT01000001">
    <property type="protein sequence ID" value="GGH20991.1"/>
    <property type="molecule type" value="Genomic_DNA"/>
</dbReference>
<evidence type="ECO:0000256" key="5">
    <source>
        <dbReference type="ARBA" id="ARBA00022989"/>
    </source>
</evidence>
<feature type="domain" description="ABC transmembrane type-1" evidence="9">
    <location>
        <begin position="66"/>
        <end position="344"/>
    </location>
</feature>
<dbReference type="SUPFAM" id="SSF90123">
    <property type="entry name" value="ABC transporter transmembrane region"/>
    <property type="match status" value="1"/>
</dbReference>
<dbReference type="InterPro" id="IPR003439">
    <property type="entry name" value="ABC_transporter-like_ATP-bd"/>
</dbReference>
<keyword evidence="4 10" id="KW-0067">ATP-binding</keyword>
<dbReference type="PANTHER" id="PTHR43394:SF1">
    <property type="entry name" value="ATP-BINDING CASSETTE SUB-FAMILY B MEMBER 10, MITOCHONDRIAL"/>
    <property type="match status" value="1"/>
</dbReference>
<dbReference type="Proteomes" id="UP000659344">
    <property type="component" value="Unassembled WGS sequence"/>
</dbReference>
<keyword evidence="6 7" id="KW-0472">Membrane</keyword>
<accession>A0ABQ1YCG4</accession>
<dbReference type="SMART" id="SM00382">
    <property type="entry name" value="AAA"/>
    <property type="match status" value="1"/>
</dbReference>
<dbReference type="InterPro" id="IPR011527">
    <property type="entry name" value="ABC1_TM_dom"/>
</dbReference>